<dbReference type="RefSeq" id="WP_114957265.1">
    <property type="nucleotide sequence ID" value="NZ_JBHSJF010000002.1"/>
</dbReference>
<feature type="transmembrane region" description="Helical" evidence="1">
    <location>
        <begin position="21"/>
        <end position="42"/>
    </location>
</feature>
<evidence type="ECO:0000313" key="3">
    <source>
        <dbReference type="Proteomes" id="UP001595796"/>
    </source>
</evidence>
<keyword evidence="1" id="KW-0472">Membrane</keyword>
<evidence type="ECO:0000313" key="2">
    <source>
        <dbReference type="EMBL" id="MFC5066834.1"/>
    </source>
</evidence>
<accession>A0ABV9YX89</accession>
<gene>
    <name evidence="2" type="ORF">ACFPFW_02240</name>
</gene>
<reference evidence="3" key="1">
    <citation type="journal article" date="2019" name="Int. J. Syst. Evol. Microbiol.">
        <title>The Global Catalogue of Microorganisms (GCM) 10K type strain sequencing project: providing services to taxonomists for standard genome sequencing and annotation.</title>
        <authorList>
            <consortium name="The Broad Institute Genomics Platform"/>
            <consortium name="The Broad Institute Genome Sequencing Center for Infectious Disease"/>
            <person name="Wu L."/>
            <person name="Ma J."/>
        </authorList>
    </citation>
    <scope>NUCLEOTIDE SEQUENCE [LARGE SCALE GENOMIC DNA]</scope>
    <source>
        <strain evidence="3">CGMCC 1.16444</strain>
    </source>
</reference>
<sequence length="61" mass="6385">MVHQFGNLVRSFGRDESGATAIEYSLIAVIVSVGIVASLPGLRDSIDGLFQQVLAAVQNPG</sequence>
<dbReference type="InterPro" id="IPR007047">
    <property type="entry name" value="Flp_Fap"/>
</dbReference>
<dbReference type="Proteomes" id="UP001595796">
    <property type="component" value="Unassembled WGS sequence"/>
</dbReference>
<organism evidence="2 3">
    <name type="scientific">Flaviflagellibacter deserti</name>
    <dbReference type="NCBI Taxonomy" id="2267266"/>
    <lineage>
        <taxon>Bacteria</taxon>
        <taxon>Pseudomonadati</taxon>
        <taxon>Pseudomonadota</taxon>
        <taxon>Alphaproteobacteria</taxon>
        <taxon>Hyphomicrobiales</taxon>
        <taxon>Flaviflagellibacter</taxon>
    </lineage>
</organism>
<dbReference type="Pfam" id="PF04964">
    <property type="entry name" value="Flp_Fap"/>
    <property type="match status" value="1"/>
</dbReference>
<keyword evidence="1" id="KW-1133">Transmembrane helix</keyword>
<protein>
    <submittedName>
        <fullName evidence="2">Flp family type IVb pilin</fullName>
    </submittedName>
</protein>
<comment type="caution">
    <text evidence="2">The sequence shown here is derived from an EMBL/GenBank/DDBJ whole genome shotgun (WGS) entry which is preliminary data.</text>
</comment>
<evidence type="ECO:0000256" key="1">
    <source>
        <dbReference type="SAM" id="Phobius"/>
    </source>
</evidence>
<proteinExistence type="predicted"/>
<keyword evidence="1" id="KW-0812">Transmembrane</keyword>
<keyword evidence="3" id="KW-1185">Reference proteome</keyword>
<name>A0ABV9YX89_9HYPH</name>
<dbReference type="EMBL" id="JBHSJF010000002">
    <property type="protein sequence ID" value="MFC5066834.1"/>
    <property type="molecule type" value="Genomic_DNA"/>
</dbReference>